<dbReference type="RefSeq" id="WP_138948909.1">
    <property type="nucleotide sequence ID" value="NZ_CP040749.1"/>
</dbReference>
<dbReference type="PANTHER" id="PTHR12835">
    <property type="entry name" value="BIOTIN PROTEIN LIGASE"/>
    <property type="match status" value="1"/>
</dbReference>
<evidence type="ECO:0000313" key="4">
    <source>
        <dbReference type="Proteomes" id="UP000306229"/>
    </source>
</evidence>
<dbReference type="InterPro" id="IPR004143">
    <property type="entry name" value="BPL_LPL_catalytic"/>
</dbReference>
<dbReference type="Pfam" id="PF03099">
    <property type="entry name" value="BPL_LplA_LipB"/>
    <property type="match status" value="1"/>
</dbReference>
<dbReference type="PANTHER" id="PTHR12835:SF5">
    <property type="entry name" value="BIOTIN--PROTEIN LIGASE"/>
    <property type="match status" value="1"/>
</dbReference>
<dbReference type="PROSITE" id="PS51733">
    <property type="entry name" value="BPL_LPL_CATALYTIC"/>
    <property type="match status" value="1"/>
</dbReference>
<organism evidence="3 4">
    <name type="scientific">Aureibaculum algae</name>
    <dbReference type="NCBI Taxonomy" id="2584122"/>
    <lineage>
        <taxon>Bacteria</taxon>
        <taxon>Pseudomonadati</taxon>
        <taxon>Bacteroidota</taxon>
        <taxon>Flavobacteriia</taxon>
        <taxon>Flavobacteriales</taxon>
        <taxon>Flavobacteriaceae</taxon>
        <taxon>Aureibaculum</taxon>
    </lineage>
</organism>
<sequence>MKIVKVGAIDSTNSYLRELMKQSYVKDATVVVAEKQHKGKGQGDNQWSSEEGKNLTFSVLIRFDELKVVHQFMLNYSISIAIYNVLRYYIPEKLSVKWPNDILSAGKKICGVLSECVLKSSNVNYAIVGIGLNVNQENFSDDLSNATSLKRILNRTIDRDELLEKLLLEIQYQIIGVRKHEFKKIKSQYESILYRNGVPSMFKNADDQEFLGRIIGTSLMGNLIVELEDESLKEFGLKEIKFI</sequence>
<dbReference type="CDD" id="cd16442">
    <property type="entry name" value="BPL"/>
    <property type="match status" value="1"/>
</dbReference>
<evidence type="ECO:0000313" key="3">
    <source>
        <dbReference type="EMBL" id="QCX37996.1"/>
    </source>
</evidence>
<dbReference type="EMBL" id="CP040749">
    <property type="protein sequence ID" value="QCX37996.1"/>
    <property type="molecule type" value="Genomic_DNA"/>
</dbReference>
<reference evidence="3 4" key="1">
    <citation type="submission" date="2019-05" db="EMBL/GenBank/DDBJ databases">
        <title>Algicella ahnfeltiae gen. nov., sp. nov., a novel marine bacterium of the family Flavobacteriaceae isolated from a red alga.</title>
        <authorList>
            <person name="Nedashkovskaya O.I."/>
            <person name="Kukhlevskiy A.D."/>
            <person name="Kim S.-G."/>
            <person name="Zhukova N.V."/>
            <person name="Mikhailov V.V."/>
        </authorList>
    </citation>
    <scope>NUCLEOTIDE SEQUENCE [LARGE SCALE GENOMIC DNA]</scope>
    <source>
        <strain evidence="3 4">10Alg115</strain>
    </source>
</reference>
<dbReference type="SUPFAM" id="SSF55681">
    <property type="entry name" value="Class II aaRS and biotin synthetases"/>
    <property type="match status" value="1"/>
</dbReference>
<dbReference type="InterPro" id="IPR004408">
    <property type="entry name" value="Biotin_CoA_COase_ligase"/>
</dbReference>
<name>A0A5B7TS93_9FLAO</name>
<proteinExistence type="predicted"/>
<keyword evidence="4" id="KW-1185">Reference proteome</keyword>
<dbReference type="AlphaFoldDB" id="A0A5B7TS93"/>
<gene>
    <name evidence="3" type="ORF">FF125_05935</name>
</gene>
<accession>A0A5B7TS93</accession>
<dbReference type="GO" id="GO:0004077">
    <property type="term" value="F:biotin--[biotin carboxyl-carrier protein] ligase activity"/>
    <property type="evidence" value="ECO:0007669"/>
    <property type="project" value="UniProtKB-EC"/>
</dbReference>
<dbReference type="InterPro" id="IPR045864">
    <property type="entry name" value="aa-tRNA-synth_II/BPL/LPL"/>
</dbReference>
<dbReference type="KEGG" id="fbe:FF125_05935"/>
<evidence type="ECO:0000256" key="1">
    <source>
        <dbReference type="ARBA" id="ARBA00022598"/>
    </source>
</evidence>
<dbReference type="NCBIfam" id="TIGR00121">
    <property type="entry name" value="birA_ligase"/>
    <property type="match status" value="1"/>
</dbReference>
<dbReference type="EC" id="6.3.4.15" evidence="3"/>
<dbReference type="GO" id="GO:0005737">
    <property type="term" value="C:cytoplasm"/>
    <property type="evidence" value="ECO:0007669"/>
    <property type="project" value="TreeGrafter"/>
</dbReference>
<dbReference type="Gene3D" id="3.30.930.10">
    <property type="entry name" value="Bira Bifunctional Protein, Domain 2"/>
    <property type="match status" value="1"/>
</dbReference>
<dbReference type="OrthoDB" id="9807064at2"/>
<feature type="domain" description="BPL/LPL catalytic" evidence="2">
    <location>
        <begin position="1"/>
        <end position="178"/>
    </location>
</feature>
<keyword evidence="1 3" id="KW-0436">Ligase</keyword>
<protein>
    <submittedName>
        <fullName evidence="3">Biotin--[acetyl-CoA-carboxylase] ligase</fullName>
        <ecNumber evidence="3">6.3.4.15</ecNumber>
    </submittedName>
</protein>
<dbReference type="Proteomes" id="UP000306229">
    <property type="component" value="Chromosome"/>
</dbReference>
<evidence type="ECO:0000259" key="2">
    <source>
        <dbReference type="PROSITE" id="PS51733"/>
    </source>
</evidence>